<reference evidence="7 8" key="1">
    <citation type="submission" date="2016-01" db="EMBL/GenBank/DDBJ databases">
        <title>Genome sequencing of Roseivirga spongicola UST030701-084.</title>
        <authorList>
            <person name="Selvaratnam C."/>
            <person name="Thevarajoo S."/>
            <person name="Goh K.M."/>
            <person name="Ee R."/>
            <person name="Chan K.-G."/>
            <person name="Chong C.S."/>
        </authorList>
    </citation>
    <scope>NUCLEOTIDE SEQUENCE [LARGE SCALE GENOMIC DNA]</scope>
    <source>
        <strain evidence="7 8">UST030701-084</strain>
    </source>
</reference>
<keyword evidence="8" id="KW-1185">Reference proteome</keyword>
<dbReference type="PANTHER" id="PTHR34138">
    <property type="entry name" value="CELL SHAPE-DETERMINING PROTEIN MREC"/>
    <property type="match status" value="1"/>
</dbReference>
<organism evidence="7 8">
    <name type="scientific">Roseivirga spongicola</name>
    <dbReference type="NCBI Taxonomy" id="333140"/>
    <lineage>
        <taxon>Bacteria</taxon>
        <taxon>Pseudomonadati</taxon>
        <taxon>Bacteroidota</taxon>
        <taxon>Cytophagia</taxon>
        <taxon>Cytophagales</taxon>
        <taxon>Roseivirgaceae</taxon>
        <taxon>Roseivirga</taxon>
    </lineage>
</organism>
<protein>
    <recommendedName>
        <fullName evidence="2">Cell shape-determining protein MreC</fullName>
    </recommendedName>
    <alternativeName>
        <fullName evidence="4">Cell shape protein MreC</fullName>
    </alternativeName>
</protein>
<feature type="transmembrane region" description="Helical" evidence="5">
    <location>
        <begin position="7"/>
        <end position="29"/>
    </location>
</feature>
<dbReference type="STRING" id="333140.AWW68_05185"/>
<dbReference type="OrthoDB" id="9811827at2"/>
<dbReference type="Pfam" id="PF04085">
    <property type="entry name" value="MreC"/>
    <property type="match status" value="1"/>
</dbReference>
<gene>
    <name evidence="7" type="ORF">AWW68_05185</name>
</gene>
<dbReference type="NCBIfam" id="NF010532">
    <property type="entry name" value="PRK13922.9-3"/>
    <property type="match status" value="1"/>
</dbReference>
<evidence type="ECO:0000256" key="4">
    <source>
        <dbReference type="ARBA" id="ARBA00032089"/>
    </source>
</evidence>
<dbReference type="InterPro" id="IPR007221">
    <property type="entry name" value="MreC"/>
</dbReference>
<comment type="similarity">
    <text evidence="1">Belongs to the MreC family.</text>
</comment>
<comment type="caution">
    <text evidence="7">The sequence shown here is derived from an EMBL/GenBank/DDBJ whole genome shotgun (WGS) entry which is preliminary data.</text>
</comment>
<evidence type="ECO:0000313" key="7">
    <source>
        <dbReference type="EMBL" id="KYG78164.1"/>
    </source>
</evidence>
<dbReference type="AlphaFoldDB" id="A0A150XHI9"/>
<name>A0A150XHI9_9BACT</name>
<keyword evidence="3" id="KW-0133">Cell shape</keyword>
<sequence length="280" mass="31395">MGQLLSFLYRFRAFFTFLLLEFFCIWLIVRHNDYQRSSFTKTTAGVVGSVNQTTANITEYFSLKKVNEELAQENARLKSLLLSNRAIPFDSLTQLSIASDSTDSLSYELIPAEIVRNSIRNANNFFMINKGSNDGIEPGMGVINSLGVVGKIRDVRGDFAQGISLLNTRNPISAKHKITERMGTVLWEGVNPQVAKLLYLTPDVRIEVGDTIVTSSFNSIFPKEIMIGTVRSSEPDKNNTYLNIEIDLSVEFGSLSFVYVIKNNEKPELDSLINSNPQLF</sequence>
<dbReference type="GO" id="GO:0005886">
    <property type="term" value="C:plasma membrane"/>
    <property type="evidence" value="ECO:0007669"/>
    <property type="project" value="TreeGrafter"/>
</dbReference>
<dbReference type="InterPro" id="IPR042177">
    <property type="entry name" value="Cell/Rod_1"/>
</dbReference>
<dbReference type="RefSeq" id="WP_068217354.1">
    <property type="nucleotide sequence ID" value="NZ_CP139724.1"/>
</dbReference>
<keyword evidence="5" id="KW-0472">Membrane</keyword>
<evidence type="ECO:0000256" key="2">
    <source>
        <dbReference type="ARBA" id="ARBA00013855"/>
    </source>
</evidence>
<dbReference type="GO" id="GO:0008360">
    <property type="term" value="P:regulation of cell shape"/>
    <property type="evidence" value="ECO:0007669"/>
    <property type="project" value="UniProtKB-KW"/>
</dbReference>
<dbReference type="Gene3D" id="2.40.10.340">
    <property type="entry name" value="Rod shape-determining protein MreC, domain 1"/>
    <property type="match status" value="1"/>
</dbReference>
<evidence type="ECO:0000256" key="1">
    <source>
        <dbReference type="ARBA" id="ARBA00009369"/>
    </source>
</evidence>
<accession>A0A150XHI9</accession>
<feature type="domain" description="Rod shape-determining protein MreC beta-barrel core" evidence="6">
    <location>
        <begin position="114"/>
        <end position="262"/>
    </location>
</feature>
<dbReference type="InterPro" id="IPR042175">
    <property type="entry name" value="Cell/Rod_MreC_2"/>
</dbReference>
<dbReference type="InterPro" id="IPR055342">
    <property type="entry name" value="MreC_beta-barrel_core"/>
</dbReference>
<dbReference type="PANTHER" id="PTHR34138:SF1">
    <property type="entry name" value="CELL SHAPE-DETERMINING PROTEIN MREC"/>
    <property type="match status" value="1"/>
</dbReference>
<evidence type="ECO:0000259" key="6">
    <source>
        <dbReference type="Pfam" id="PF04085"/>
    </source>
</evidence>
<keyword evidence="5" id="KW-0812">Transmembrane</keyword>
<evidence type="ECO:0000256" key="3">
    <source>
        <dbReference type="ARBA" id="ARBA00022960"/>
    </source>
</evidence>
<keyword evidence="5" id="KW-1133">Transmembrane helix</keyword>
<dbReference type="EMBL" id="LRPC01000001">
    <property type="protein sequence ID" value="KYG78164.1"/>
    <property type="molecule type" value="Genomic_DNA"/>
</dbReference>
<proteinExistence type="inferred from homology"/>
<dbReference type="Gene3D" id="2.40.10.350">
    <property type="entry name" value="Rod shape-determining protein MreC, domain 2"/>
    <property type="match status" value="1"/>
</dbReference>
<dbReference type="Proteomes" id="UP000075606">
    <property type="component" value="Unassembled WGS sequence"/>
</dbReference>
<evidence type="ECO:0000313" key="8">
    <source>
        <dbReference type="Proteomes" id="UP000075606"/>
    </source>
</evidence>
<evidence type="ECO:0000256" key="5">
    <source>
        <dbReference type="SAM" id="Phobius"/>
    </source>
</evidence>